<evidence type="ECO:0000256" key="1">
    <source>
        <dbReference type="SAM" id="SignalP"/>
    </source>
</evidence>
<accession>Q0CT50</accession>
<dbReference type="VEuPathDB" id="FungiDB:ATEG_03134"/>
<evidence type="ECO:0000313" key="3">
    <source>
        <dbReference type="Proteomes" id="UP000007963"/>
    </source>
</evidence>
<dbReference type="HOGENOM" id="CLU_1042001_0_0_1"/>
<dbReference type="Proteomes" id="UP000007963">
    <property type="component" value="Unassembled WGS sequence"/>
</dbReference>
<dbReference type="AlphaFoldDB" id="Q0CT50"/>
<dbReference type="eggNOG" id="ENOG502SMW6">
    <property type="taxonomic scope" value="Eukaryota"/>
</dbReference>
<keyword evidence="1" id="KW-0732">Signal</keyword>
<sequence length="267" mass="29588">MVVWQIISIGLTGLQVASSLYTDSKTRQAAVAQEAASQAASEASRAESARARAQEALYKRMAASHDHTAQPRTFEIPSCAFNASPEFTAVFAASVHVGTVVAIQTGEQLKQIGLRLDEIREELGAQTTAKVQGWDSKGFGAFIYWFLENEISDHGGEASVGHHAFYIYNPTTSADVVFKQMIRERPLPASFGGFSSDLESVFHIMWENRRCLRQTMGRADADEVVFHLLIPAKRSFAVYERMAIDERRKRAQSAALCKVGWQDWLVA</sequence>
<dbReference type="EMBL" id="CH476597">
    <property type="protein sequence ID" value="EAU36408.1"/>
    <property type="molecule type" value="Genomic_DNA"/>
</dbReference>
<organism evidence="2 3">
    <name type="scientific">Aspergillus terreus (strain NIH 2624 / FGSC A1156)</name>
    <dbReference type="NCBI Taxonomy" id="341663"/>
    <lineage>
        <taxon>Eukaryota</taxon>
        <taxon>Fungi</taxon>
        <taxon>Dikarya</taxon>
        <taxon>Ascomycota</taxon>
        <taxon>Pezizomycotina</taxon>
        <taxon>Eurotiomycetes</taxon>
        <taxon>Eurotiomycetidae</taxon>
        <taxon>Eurotiales</taxon>
        <taxon>Aspergillaceae</taxon>
        <taxon>Aspergillus</taxon>
        <taxon>Aspergillus subgen. Circumdati</taxon>
    </lineage>
</organism>
<dbReference type="OrthoDB" id="3852249at2759"/>
<feature type="chain" id="PRO_5004170506" evidence="1">
    <location>
        <begin position="20"/>
        <end position="267"/>
    </location>
</feature>
<reference evidence="3" key="1">
    <citation type="submission" date="2005-09" db="EMBL/GenBank/DDBJ databases">
        <title>Annotation of the Aspergillus terreus NIH2624 genome.</title>
        <authorList>
            <person name="Birren B.W."/>
            <person name="Lander E.S."/>
            <person name="Galagan J.E."/>
            <person name="Nusbaum C."/>
            <person name="Devon K."/>
            <person name="Henn M."/>
            <person name="Ma L.-J."/>
            <person name="Jaffe D.B."/>
            <person name="Butler J."/>
            <person name="Alvarez P."/>
            <person name="Gnerre S."/>
            <person name="Grabherr M."/>
            <person name="Kleber M."/>
            <person name="Mauceli E.W."/>
            <person name="Brockman W."/>
            <person name="Rounsley S."/>
            <person name="Young S.K."/>
            <person name="LaButti K."/>
            <person name="Pushparaj V."/>
            <person name="DeCaprio D."/>
            <person name="Crawford M."/>
            <person name="Koehrsen M."/>
            <person name="Engels R."/>
            <person name="Montgomery P."/>
            <person name="Pearson M."/>
            <person name="Howarth C."/>
            <person name="Larson L."/>
            <person name="Luoma S."/>
            <person name="White J."/>
            <person name="Alvarado L."/>
            <person name="Kodira C.D."/>
            <person name="Zeng Q."/>
            <person name="Oleary S."/>
            <person name="Yandava C."/>
            <person name="Denning D.W."/>
            <person name="Nierman W.C."/>
            <person name="Milne T."/>
            <person name="Madden K."/>
        </authorList>
    </citation>
    <scope>NUCLEOTIDE SEQUENCE [LARGE SCALE GENOMIC DNA]</scope>
    <source>
        <strain evidence="3">NIH 2624 / FGSC A1156</strain>
    </source>
</reference>
<gene>
    <name evidence="2" type="ORF">ATEG_03134</name>
</gene>
<feature type="signal peptide" evidence="1">
    <location>
        <begin position="1"/>
        <end position="19"/>
    </location>
</feature>
<proteinExistence type="predicted"/>
<protein>
    <submittedName>
        <fullName evidence="2">Uncharacterized protein</fullName>
    </submittedName>
</protein>
<dbReference type="GeneID" id="4317692"/>
<evidence type="ECO:0000313" key="2">
    <source>
        <dbReference type="EMBL" id="EAU36408.1"/>
    </source>
</evidence>
<dbReference type="RefSeq" id="XP_001212312.1">
    <property type="nucleotide sequence ID" value="XM_001212312.1"/>
</dbReference>
<dbReference type="OMA" id="YERMAID"/>
<dbReference type="STRING" id="341663.Q0CT50"/>
<name>Q0CT50_ASPTN</name>